<sequence>MSSNVTVRRAEQADLENLRSNEPRPEQKLADKRFEEMTAGTGILAVAEVDGQLAGSGYLDFVDAELQPEVKNLWVYPAFRRQGAGQALWTWLEEQAREAGHTEVFLAVDPNNSKALPLFVNLGYSATGDHLMVDDPDTHQVVDPEQVSNHYAIYRKSLTMN</sequence>
<dbReference type="Gene3D" id="3.40.630.30">
    <property type="match status" value="1"/>
</dbReference>
<reference evidence="6" key="1">
    <citation type="journal article" date="2019" name="Int. J. Syst. Evol. Microbiol.">
        <title>The Global Catalogue of Microorganisms (GCM) 10K type strain sequencing project: providing services to taxonomists for standard genome sequencing and annotation.</title>
        <authorList>
            <consortium name="The Broad Institute Genomics Platform"/>
            <consortium name="The Broad Institute Genome Sequencing Center for Infectious Disease"/>
            <person name="Wu L."/>
            <person name="Ma J."/>
        </authorList>
    </citation>
    <scope>NUCLEOTIDE SEQUENCE [LARGE SCALE GENOMIC DNA]</scope>
    <source>
        <strain evidence="6">CAIM 431</strain>
    </source>
</reference>
<feature type="domain" description="N-acetyltransferase" evidence="4">
    <location>
        <begin position="5"/>
        <end position="161"/>
    </location>
</feature>
<name>A0ABW4RYQ8_9ACTN</name>
<dbReference type="InterPro" id="IPR000182">
    <property type="entry name" value="GNAT_dom"/>
</dbReference>
<dbReference type="CDD" id="cd04301">
    <property type="entry name" value="NAT_SF"/>
    <property type="match status" value="1"/>
</dbReference>
<organism evidence="5 6">
    <name type="scientific">Luteococcus peritonei</name>
    <dbReference type="NCBI Taxonomy" id="88874"/>
    <lineage>
        <taxon>Bacteria</taxon>
        <taxon>Bacillati</taxon>
        <taxon>Actinomycetota</taxon>
        <taxon>Actinomycetes</taxon>
        <taxon>Propionibacteriales</taxon>
        <taxon>Propionibacteriaceae</taxon>
        <taxon>Luteococcus</taxon>
    </lineage>
</organism>
<feature type="compositionally biased region" description="Basic and acidic residues" evidence="3">
    <location>
        <begin position="8"/>
        <end position="27"/>
    </location>
</feature>
<protein>
    <submittedName>
        <fullName evidence="5">GNAT family N-acetyltransferase</fullName>
        <ecNumber evidence="5">2.3.-.-</ecNumber>
    </submittedName>
</protein>
<dbReference type="EC" id="2.3.-.-" evidence="5"/>
<gene>
    <name evidence="5" type="ORF">ACFSCS_11770</name>
</gene>
<dbReference type="PANTHER" id="PTHR43877">
    <property type="entry name" value="AMINOALKYLPHOSPHONATE N-ACETYLTRANSFERASE-RELATED-RELATED"/>
    <property type="match status" value="1"/>
</dbReference>
<evidence type="ECO:0000313" key="6">
    <source>
        <dbReference type="Proteomes" id="UP001597326"/>
    </source>
</evidence>
<proteinExistence type="predicted"/>
<dbReference type="EMBL" id="JBHUFZ010000027">
    <property type="protein sequence ID" value="MFD1890854.1"/>
    <property type="molecule type" value="Genomic_DNA"/>
</dbReference>
<comment type="caution">
    <text evidence="5">The sequence shown here is derived from an EMBL/GenBank/DDBJ whole genome shotgun (WGS) entry which is preliminary data.</text>
</comment>
<dbReference type="Proteomes" id="UP001597326">
    <property type="component" value="Unassembled WGS sequence"/>
</dbReference>
<keyword evidence="6" id="KW-1185">Reference proteome</keyword>
<dbReference type="RefSeq" id="WP_343875248.1">
    <property type="nucleotide sequence ID" value="NZ_BAAAIX010000029.1"/>
</dbReference>
<feature type="region of interest" description="Disordered" evidence="3">
    <location>
        <begin position="1"/>
        <end position="27"/>
    </location>
</feature>
<keyword evidence="2 5" id="KW-0012">Acyltransferase</keyword>
<evidence type="ECO:0000313" key="5">
    <source>
        <dbReference type="EMBL" id="MFD1890854.1"/>
    </source>
</evidence>
<keyword evidence="1 5" id="KW-0808">Transferase</keyword>
<evidence type="ECO:0000256" key="2">
    <source>
        <dbReference type="ARBA" id="ARBA00023315"/>
    </source>
</evidence>
<dbReference type="PROSITE" id="PS51186">
    <property type="entry name" value="GNAT"/>
    <property type="match status" value="1"/>
</dbReference>
<dbReference type="SUPFAM" id="SSF55729">
    <property type="entry name" value="Acyl-CoA N-acyltransferases (Nat)"/>
    <property type="match status" value="1"/>
</dbReference>
<dbReference type="GO" id="GO:0016746">
    <property type="term" value="F:acyltransferase activity"/>
    <property type="evidence" value="ECO:0007669"/>
    <property type="project" value="UniProtKB-KW"/>
</dbReference>
<dbReference type="PANTHER" id="PTHR43877:SF1">
    <property type="entry name" value="ACETYLTRANSFERASE"/>
    <property type="match status" value="1"/>
</dbReference>
<dbReference type="InterPro" id="IPR050832">
    <property type="entry name" value="Bact_Acetyltransf"/>
</dbReference>
<accession>A0ABW4RYQ8</accession>
<dbReference type="InterPro" id="IPR016181">
    <property type="entry name" value="Acyl_CoA_acyltransferase"/>
</dbReference>
<dbReference type="Pfam" id="PF00583">
    <property type="entry name" value="Acetyltransf_1"/>
    <property type="match status" value="1"/>
</dbReference>
<evidence type="ECO:0000259" key="4">
    <source>
        <dbReference type="PROSITE" id="PS51186"/>
    </source>
</evidence>
<evidence type="ECO:0000256" key="3">
    <source>
        <dbReference type="SAM" id="MobiDB-lite"/>
    </source>
</evidence>
<evidence type="ECO:0000256" key="1">
    <source>
        <dbReference type="ARBA" id="ARBA00022679"/>
    </source>
</evidence>